<dbReference type="InterPro" id="IPR010778">
    <property type="entry name" value="DUF1368"/>
</dbReference>
<name>W8DVY3_9FLOR</name>
<dbReference type="EMBL" id="KF861575">
    <property type="protein sequence ID" value="AHH24516.1"/>
    <property type="molecule type" value="Genomic_DNA"/>
</dbReference>
<protein>
    <submittedName>
        <fullName evidence="1">Uncharacterized protein</fullName>
    </submittedName>
</protein>
<evidence type="ECO:0000313" key="1">
    <source>
        <dbReference type="EMBL" id="AHH24516.1"/>
    </source>
</evidence>
<dbReference type="GeneID" id="18681140"/>
<reference evidence="1" key="1">
    <citation type="journal article" date="2014" name="Phycologia">
        <title>Highly conserved organellar genomes in the Gracilariales as inferred using new data from the Hawaiian invasive red alga Gracilaria salicornia (Rhodophyta).</title>
        <authorList>
            <person name="Campbell M.A."/>
            <person name="Presting G.G."/>
            <person name="Bennett M.S."/>
            <person name="Sherwood A.R."/>
        </authorList>
    </citation>
    <scope>NUCLEOTIDE SEQUENCE</scope>
</reference>
<keyword evidence="1" id="KW-0150">Chloroplast</keyword>
<keyword evidence="1" id="KW-0934">Plastid</keyword>
<accession>W8DVY3</accession>
<dbReference type="Pfam" id="PF07112">
    <property type="entry name" value="DUF1368"/>
    <property type="match status" value="1"/>
</dbReference>
<geneLocation type="chloroplast" evidence="1"/>
<sequence length="138" mass="16586">MTYKYFNSDMKRIQDSILKSENSKSYFFYKSNTLILHSSSEDDWNYCLLISKYINPKQDIKLIGYFLRSFLMFDRYLSKSAQNTTYLDTTIGKLIWYVFKSDIIGSLYNSELDQLDQIDSFSTKMQSHNQDIIRYYRK</sequence>
<dbReference type="RefSeq" id="YP_009019548.1">
    <property type="nucleotide sequence ID" value="NC_023785.1"/>
</dbReference>
<dbReference type="AlphaFoldDB" id="W8DVY3"/>
<proteinExistence type="predicted"/>
<organism evidence="1">
    <name type="scientific">Gracilaria salicornia</name>
    <dbReference type="NCBI Taxonomy" id="172968"/>
    <lineage>
        <taxon>Eukaryota</taxon>
        <taxon>Rhodophyta</taxon>
        <taxon>Florideophyceae</taxon>
        <taxon>Rhodymeniophycidae</taxon>
        <taxon>Gracilariales</taxon>
        <taxon>Gracilariaceae</taxon>
        <taxon>Gracilaria</taxon>
    </lineage>
</organism>